<feature type="compositionally biased region" description="Basic and acidic residues" evidence="2">
    <location>
        <begin position="50"/>
        <end position="60"/>
    </location>
</feature>
<feature type="region of interest" description="Disordered" evidence="2">
    <location>
        <begin position="38"/>
        <end position="76"/>
    </location>
</feature>
<accession>A0A0L7KYU9</accession>
<evidence type="ECO:0000313" key="4">
    <source>
        <dbReference type="Proteomes" id="UP000037510"/>
    </source>
</evidence>
<reference evidence="3 4" key="1">
    <citation type="journal article" date="2015" name="Genome Biol. Evol.">
        <title>The genome of winter moth (Operophtera brumata) provides a genomic perspective on sexual dimorphism and phenology.</title>
        <authorList>
            <person name="Derks M.F."/>
            <person name="Smit S."/>
            <person name="Salis L."/>
            <person name="Schijlen E."/>
            <person name="Bossers A."/>
            <person name="Mateman C."/>
            <person name="Pijl A.S."/>
            <person name="de Ridder D."/>
            <person name="Groenen M.A."/>
            <person name="Visser M.E."/>
            <person name="Megens H.J."/>
        </authorList>
    </citation>
    <scope>NUCLEOTIDE SEQUENCE [LARGE SCALE GENOMIC DNA]</scope>
    <source>
        <strain evidence="3">WM2013NL</strain>
        <tissue evidence="3">Head and thorax</tissue>
    </source>
</reference>
<dbReference type="STRING" id="104452.A0A0L7KYU9"/>
<evidence type="ECO:0000313" key="3">
    <source>
        <dbReference type="EMBL" id="KOB68204.1"/>
    </source>
</evidence>
<dbReference type="AlphaFoldDB" id="A0A0L7KYU9"/>
<feature type="region of interest" description="Disordered" evidence="2">
    <location>
        <begin position="149"/>
        <end position="168"/>
    </location>
</feature>
<sequence length="577" mass="66236">MESLELYSGAVKNWTKKTPSNKTDNVVDLTETKRTYPRDISDQSQWQRSHTKDNDDHTELNRTNTRNHADQRAQKPTLYNHKTDWGAFAEYLEEKVELRISLKTEEDIDEATFYITNLIQVAAWRATPSLSCSSQRNNIPLEIRNKLAEKRKQRRKLHSSRSGSDRTEYNRISRELKELITENQNITFQQKLSTLSAHKKDHYSLWKITKNFKRPHIHVPPIRKSLNDPWARSGSEKAELFAKHLSKVFTPNESSMMEFEDEIDTVLNSDQQESSISLRAQRWSMSSQRLEQIVAALMKPVSHYGQSFDRDDSGCENDISDENIVQCDGCKRNLCLLCSNLTSSEARVMGLKGKRTLLYLCPQCREALFQVPKLIKSYDSLREQLDEVKKQISEAFSTRPTSSSVEGAARMAAQAMPVQAALAPRDTSALLEEIVDRERRATNVIIVGVKESDSELGTDRKKHDETVVKKMLFDVSNGCDYLDKVVAVQRLGPRDSGNAKPRPVKVVMRSRENAIWILKNKSRAMNGVRIYDDKTPLQRQELGKLRETLRERVEKGEPDLTIKYVKGIPKIVLQKKN</sequence>
<comment type="caution">
    <text evidence="3">The sequence shown here is derived from an EMBL/GenBank/DDBJ whole genome shotgun (WGS) entry which is preliminary data.</text>
</comment>
<dbReference type="EMBL" id="JTDY01004407">
    <property type="protein sequence ID" value="KOB68204.1"/>
    <property type="molecule type" value="Genomic_DNA"/>
</dbReference>
<feature type="coiled-coil region" evidence="1">
    <location>
        <begin position="371"/>
        <end position="398"/>
    </location>
</feature>
<dbReference type="InterPro" id="IPR011011">
    <property type="entry name" value="Znf_FYVE_PHD"/>
</dbReference>
<gene>
    <name evidence="3" type="ORF">OBRU01_12046</name>
</gene>
<dbReference type="Proteomes" id="UP000037510">
    <property type="component" value="Unassembled WGS sequence"/>
</dbReference>
<protein>
    <submittedName>
        <fullName evidence="3">Uncharacterized protein</fullName>
    </submittedName>
</protein>
<name>A0A0L7KYU9_OPEBR</name>
<proteinExistence type="predicted"/>
<organism evidence="3 4">
    <name type="scientific">Operophtera brumata</name>
    <name type="common">Winter moth</name>
    <name type="synonym">Phalaena brumata</name>
    <dbReference type="NCBI Taxonomy" id="104452"/>
    <lineage>
        <taxon>Eukaryota</taxon>
        <taxon>Metazoa</taxon>
        <taxon>Ecdysozoa</taxon>
        <taxon>Arthropoda</taxon>
        <taxon>Hexapoda</taxon>
        <taxon>Insecta</taxon>
        <taxon>Pterygota</taxon>
        <taxon>Neoptera</taxon>
        <taxon>Endopterygota</taxon>
        <taxon>Lepidoptera</taxon>
        <taxon>Glossata</taxon>
        <taxon>Ditrysia</taxon>
        <taxon>Geometroidea</taxon>
        <taxon>Geometridae</taxon>
        <taxon>Larentiinae</taxon>
        <taxon>Operophtera</taxon>
    </lineage>
</organism>
<dbReference type="SUPFAM" id="SSF57903">
    <property type="entry name" value="FYVE/PHD zinc finger"/>
    <property type="match status" value="1"/>
</dbReference>
<evidence type="ECO:0000256" key="1">
    <source>
        <dbReference type="SAM" id="Coils"/>
    </source>
</evidence>
<keyword evidence="4" id="KW-1185">Reference proteome</keyword>
<evidence type="ECO:0000256" key="2">
    <source>
        <dbReference type="SAM" id="MobiDB-lite"/>
    </source>
</evidence>
<keyword evidence="1" id="KW-0175">Coiled coil</keyword>